<reference evidence="1" key="1">
    <citation type="journal article" date="2020" name="Nature">
        <title>Giant virus diversity and host interactions through global metagenomics.</title>
        <authorList>
            <person name="Schulz F."/>
            <person name="Roux S."/>
            <person name="Paez-Espino D."/>
            <person name="Jungbluth S."/>
            <person name="Walsh D.A."/>
            <person name="Denef V.J."/>
            <person name="McMahon K.D."/>
            <person name="Konstantinidis K.T."/>
            <person name="Eloe-Fadrosh E.A."/>
            <person name="Kyrpides N.C."/>
            <person name="Woyke T."/>
        </authorList>
    </citation>
    <scope>NUCLEOTIDE SEQUENCE</scope>
    <source>
        <strain evidence="1">GVMAG-M-3300025138-11</strain>
    </source>
</reference>
<evidence type="ECO:0008006" key="2">
    <source>
        <dbReference type="Google" id="ProtNLM"/>
    </source>
</evidence>
<dbReference type="InterPro" id="IPR036188">
    <property type="entry name" value="FAD/NAD-bd_sf"/>
</dbReference>
<organism evidence="1">
    <name type="scientific">viral metagenome</name>
    <dbReference type="NCBI Taxonomy" id="1070528"/>
    <lineage>
        <taxon>unclassified sequences</taxon>
        <taxon>metagenomes</taxon>
        <taxon>organismal metagenomes</taxon>
    </lineage>
</organism>
<dbReference type="SUPFAM" id="SSF51905">
    <property type="entry name" value="FAD/NAD(P)-binding domain"/>
    <property type="match status" value="1"/>
</dbReference>
<proteinExistence type="predicted"/>
<dbReference type="Gene3D" id="3.50.50.60">
    <property type="entry name" value="FAD/NAD(P)-binding domain"/>
    <property type="match status" value="1"/>
</dbReference>
<accession>A0A6C0IW85</accession>
<dbReference type="EMBL" id="MN740275">
    <property type="protein sequence ID" value="QHT97352.1"/>
    <property type="molecule type" value="Genomic_DNA"/>
</dbReference>
<sequence length="1019" mass="118564">MYDKIVNPKTMRKVNINTILGKKILSKYINILKGGRIKEPNWYEVIENFKTQALINSNKNVIIIGGGPVGLYTAILYKKDDYNVLVVEQSADFDREWIFFLQNSPAYSNIQSMPKEVRKFLDKSGCFVGAAPSHRIGKCFKQLNPSLENIGDDLSDSDFLCDEQYGYTYTGEDGNEEKTLPVPVSVSIQHKNLVNGLLDIFLNNGNGKTHFINNTELKIDTLNLELNYINSNHKVIRNTIESRHYDILIGSAGYKDPVKTQIIMPRTIEVFNDLEKPHRIEERIKPEGSKEHYNKESGCGFIIYLGKKNYTKWKKYLSKKSIKKIRDKHKPLNIIKQLPSAWGDWTDGLSLSCGVKNSFVSDKCKMKMDSTRTRWTDDIFHSDGFLRYTNYAYEKGGTGDVNQFIDSEGGETTFPQHKYRFFIPRGENLDKNRDGGNYEDSLNYETPTYYISSIIDPNLYKIHADELGFKEWKYISDLLGPNRQSWSQNYLYITIISMLCFYNIIEIHDKEMNALTLNNIMKEVNEILDMSEFVMFKVHLRYSETTTKFSNNKLYYNVGDSALGGHYFTGTVLNAGIKMAENSVKTSNDIIKHIGDRDYIQESVRYNNFTNLKLCRVNIYNSFQSILIFNKGLINNHTYNNWKTILQINDSWEGNNPKKLNEATINDIFFGTKYYPFKQYYNLPKINNFSLEKKSPREKAEALWERIKGSYSLSKKEETIKEILENSDDSEDYDNLDRLVSYQYGQLGKILYNYYRTKADTDNVDEQNKYFNLARYVLSEIFYTHPLARVPNPKIINNQLITYSRQFADDINPVNEGEDTYYKLWSDKYPDCNKYQGPLENKPFYCDASTTGKFKYGNLYKDRLGKENQDVNFWEILNRHDAIKNVKEECNKKNGQEDECNRINSCRYNINSNTCVPVSENCTIRRDNNSIQGTKLGNDRKMRVNKQVKTKTTNVEFVHDDYCNNYSYKDCPVDKEIEGIVINPNGEHGEKLKYKCIKQKRRKQSDSNTKRFTCSAKRV</sequence>
<protein>
    <recommendedName>
        <fullName evidence="2">FAD/NAD(P)-binding domain-containing protein</fullName>
    </recommendedName>
</protein>
<evidence type="ECO:0000313" key="1">
    <source>
        <dbReference type="EMBL" id="QHT97352.1"/>
    </source>
</evidence>
<dbReference type="AlphaFoldDB" id="A0A6C0IW85"/>
<name>A0A6C0IW85_9ZZZZ</name>